<dbReference type="Gene3D" id="3.40.50.300">
    <property type="entry name" value="P-loop containing nucleotide triphosphate hydrolases"/>
    <property type="match status" value="1"/>
</dbReference>
<evidence type="ECO:0000256" key="3">
    <source>
        <dbReference type="ARBA" id="ARBA00022741"/>
    </source>
</evidence>
<gene>
    <name evidence="7" type="ORF">ACFQ4O_02615</name>
</gene>
<dbReference type="PANTHER" id="PTHR42788:SF13">
    <property type="entry name" value="ALIPHATIC SULFONATES IMPORT ATP-BINDING PROTEIN SSUB"/>
    <property type="match status" value="1"/>
</dbReference>
<organism evidence="7 8">
    <name type="scientific">Methylopila musalis</name>
    <dbReference type="NCBI Taxonomy" id="1134781"/>
    <lineage>
        <taxon>Bacteria</taxon>
        <taxon>Pseudomonadati</taxon>
        <taxon>Pseudomonadota</taxon>
        <taxon>Alphaproteobacteria</taxon>
        <taxon>Hyphomicrobiales</taxon>
        <taxon>Methylopilaceae</taxon>
        <taxon>Methylopila</taxon>
    </lineage>
</organism>
<dbReference type="SMART" id="SM00382">
    <property type="entry name" value="AAA"/>
    <property type="match status" value="1"/>
</dbReference>
<dbReference type="PROSITE" id="PS50893">
    <property type="entry name" value="ABC_TRANSPORTER_2"/>
    <property type="match status" value="1"/>
</dbReference>
<dbReference type="Proteomes" id="UP001597171">
    <property type="component" value="Unassembled WGS sequence"/>
</dbReference>
<evidence type="ECO:0000256" key="5">
    <source>
        <dbReference type="SAM" id="MobiDB-lite"/>
    </source>
</evidence>
<evidence type="ECO:0000256" key="1">
    <source>
        <dbReference type="ARBA" id="ARBA00005417"/>
    </source>
</evidence>
<dbReference type="PANTHER" id="PTHR42788">
    <property type="entry name" value="TAURINE IMPORT ATP-BINDING PROTEIN-RELATED"/>
    <property type="match status" value="1"/>
</dbReference>
<comment type="similarity">
    <text evidence="1">Belongs to the ABC transporter superfamily.</text>
</comment>
<keyword evidence="2" id="KW-0813">Transport</keyword>
<dbReference type="InterPro" id="IPR017871">
    <property type="entry name" value="ABC_transporter-like_CS"/>
</dbReference>
<feature type="domain" description="ABC transporter" evidence="6">
    <location>
        <begin position="29"/>
        <end position="258"/>
    </location>
</feature>
<feature type="compositionally biased region" description="Low complexity" evidence="5">
    <location>
        <begin position="1"/>
        <end position="19"/>
    </location>
</feature>
<dbReference type="Pfam" id="PF00005">
    <property type="entry name" value="ABC_tran"/>
    <property type="match status" value="1"/>
</dbReference>
<protein>
    <submittedName>
        <fullName evidence="7">ABC transporter ATP-binding protein</fullName>
    </submittedName>
</protein>
<proteinExistence type="inferred from homology"/>
<keyword evidence="3" id="KW-0547">Nucleotide-binding</keyword>
<name>A0ABW3Z3N1_9HYPH</name>
<accession>A0ABW3Z3N1</accession>
<comment type="caution">
    <text evidence="7">The sequence shown here is derived from an EMBL/GenBank/DDBJ whole genome shotgun (WGS) entry which is preliminary data.</text>
</comment>
<sequence>MNALPAPTPSSAAPLSELPVTEDRGSGRIAGTDLTVAFKSRAGRNTALENVSFAVGGGEFVALLGPSGCGKSTLLNVIAGIVQPTGGSVAIDGVAVSRPQPKCGVVFQQHSLFPWMTVLENVAFGPQMLGFADPLGAARKLLRTVGLEGYEAAWPESLSGGMKQRVGIARALAVNPPVLLMDEPFGALDAQTRSIMQEELLKLWSEFHSTIVFVTHDIDEAIFLSDRILVMKTSPGGIRQEIVVDIPRPRGPEVIGSEAFRRIRQRIFGLIREETLKVFRAGGASGS</sequence>
<evidence type="ECO:0000256" key="4">
    <source>
        <dbReference type="ARBA" id="ARBA00022840"/>
    </source>
</evidence>
<dbReference type="InterPro" id="IPR027417">
    <property type="entry name" value="P-loop_NTPase"/>
</dbReference>
<evidence type="ECO:0000313" key="7">
    <source>
        <dbReference type="EMBL" id="MFD1330883.1"/>
    </source>
</evidence>
<keyword evidence="8" id="KW-1185">Reference proteome</keyword>
<dbReference type="InterPro" id="IPR003593">
    <property type="entry name" value="AAA+_ATPase"/>
</dbReference>
<reference evidence="8" key="1">
    <citation type="journal article" date="2019" name="Int. J. Syst. Evol. Microbiol.">
        <title>The Global Catalogue of Microorganisms (GCM) 10K type strain sequencing project: providing services to taxonomists for standard genome sequencing and annotation.</title>
        <authorList>
            <consortium name="The Broad Institute Genomics Platform"/>
            <consortium name="The Broad Institute Genome Sequencing Center for Infectious Disease"/>
            <person name="Wu L."/>
            <person name="Ma J."/>
        </authorList>
    </citation>
    <scope>NUCLEOTIDE SEQUENCE [LARGE SCALE GENOMIC DNA]</scope>
    <source>
        <strain evidence="8">CCUG 61696</strain>
    </source>
</reference>
<dbReference type="CDD" id="cd03293">
    <property type="entry name" value="ABC_NrtD_SsuB_transporters"/>
    <property type="match status" value="1"/>
</dbReference>
<dbReference type="EMBL" id="JBHTMX010000008">
    <property type="protein sequence ID" value="MFD1330883.1"/>
    <property type="molecule type" value="Genomic_DNA"/>
</dbReference>
<dbReference type="SUPFAM" id="SSF52540">
    <property type="entry name" value="P-loop containing nucleoside triphosphate hydrolases"/>
    <property type="match status" value="1"/>
</dbReference>
<evidence type="ECO:0000313" key="8">
    <source>
        <dbReference type="Proteomes" id="UP001597171"/>
    </source>
</evidence>
<evidence type="ECO:0000256" key="2">
    <source>
        <dbReference type="ARBA" id="ARBA00022448"/>
    </source>
</evidence>
<dbReference type="RefSeq" id="WP_378774083.1">
    <property type="nucleotide sequence ID" value="NZ_JBHTMX010000008.1"/>
</dbReference>
<keyword evidence="4 7" id="KW-0067">ATP-binding</keyword>
<evidence type="ECO:0000259" key="6">
    <source>
        <dbReference type="PROSITE" id="PS50893"/>
    </source>
</evidence>
<feature type="region of interest" description="Disordered" evidence="5">
    <location>
        <begin position="1"/>
        <end position="26"/>
    </location>
</feature>
<dbReference type="InterPro" id="IPR003439">
    <property type="entry name" value="ABC_transporter-like_ATP-bd"/>
</dbReference>
<dbReference type="InterPro" id="IPR050166">
    <property type="entry name" value="ABC_transporter_ATP-bind"/>
</dbReference>
<dbReference type="PROSITE" id="PS00211">
    <property type="entry name" value="ABC_TRANSPORTER_1"/>
    <property type="match status" value="1"/>
</dbReference>
<dbReference type="GO" id="GO:0005524">
    <property type="term" value="F:ATP binding"/>
    <property type="evidence" value="ECO:0007669"/>
    <property type="project" value="UniProtKB-KW"/>
</dbReference>